<feature type="chain" id="PRO_5025449922" evidence="2">
    <location>
        <begin position="22"/>
        <end position="476"/>
    </location>
</feature>
<gene>
    <name evidence="3" type="ORF">CC86DRAFT_65101</name>
</gene>
<dbReference type="AlphaFoldDB" id="A0A6A6ZRK7"/>
<protein>
    <submittedName>
        <fullName evidence="3">Uncharacterized protein</fullName>
    </submittedName>
</protein>
<organism evidence="3 4">
    <name type="scientific">Ophiobolus disseminans</name>
    <dbReference type="NCBI Taxonomy" id="1469910"/>
    <lineage>
        <taxon>Eukaryota</taxon>
        <taxon>Fungi</taxon>
        <taxon>Dikarya</taxon>
        <taxon>Ascomycota</taxon>
        <taxon>Pezizomycotina</taxon>
        <taxon>Dothideomycetes</taxon>
        <taxon>Pleosporomycetidae</taxon>
        <taxon>Pleosporales</taxon>
        <taxon>Pleosporineae</taxon>
        <taxon>Phaeosphaeriaceae</taxon>
        <taxon>Ophiobolus</taxon>
    </lineage>
</organism>
<feature type="signal peptide" evidence="2">
    <location>
        <begin position="1"/>
        <end position="21"/>
    </location>
</feature>
<feature type="region of interest" description="Disordered" evidence="1">
    <location>
        <begin position="79"/>
        <end position="103"/>
    </location>
</feature>
<reference evidence="3" key="1">
    <citation type="journal article" date="2020" name="Stud. Mycol.">
        <title>101 Dothideomycetes genomes: a test case for predicting lifestyles and emergence of pathogens.</title>
        <authorList>
            <person name="Haridas S."/>
            <person name="Albert R."/>
            <person name="Binder M."/>
            <person name="Bloem J."/>
            <person name="Labutti K."/>
            <person name="Salamov A."/>
            <person name="Andreopoulos B."/>
            <person name="Baker S."/>
            <person name="Barry K."/>
            <person name="Bills G."/>
            <person name="Bluhm B."/>
            <person name="Cannon C."/>
            <person name="Castanera R."/>
            <person name="Culley D."/>
            <person name="Daum C."/>
            <person name="Ezra D."/>
            <person name="Gonzalez J."/>
            <person name="Henrissat B."/>
            <person name="Kuo A."/>
            <person name="Liang C."/>
            <person name="Lipzen A."/>
            <person name="Lutzoni F."/>
            <person name="Magnuson J."/>
            <person name="Mondo S."/>
            <person name="Nolan M."/>
            <person name="Ohm R."/>
            <person name="Pangilinan J."/>
            <person name="Park H.-J."/>
            <person name="Ramirez L."/>
            <person name="Alfaro M."/>
            <person name="Sun H."/>
            <person name="Tritt A."/>
            <person name="Yoshinaga Y."/>
            <person name="Zwiers L.-H."/>
            <person name="Turgeon B."/>
            <person name="Goodwin S."/>
            <person name="Spatafora J."/>
            <person name="Crous P."/>
            <person name="Grigoriev I."/>
        </authorList>
    </citation>
    <scope>NUCLEOTIDE SEQUENCE</scope>
    <source>
        <strain evidence="3">CBS 113818</strain>
    </source>
</reference>
<dbReference type="Proteomes" id="UP000799424">
    <property type="component" value="Unassembled WGS sequence"/>
</dbReference>
<accession>A0A6A6ZRK7</accession>
<evidence type="ECO:0000313" key="4">
    <source>
        <dbReference type="Proteomes" id="UP000799424"/>
    </source>
</evidence>
<evidence type="ECO:0000256" key="1">
    <source>
        <dbReference type="SAM" id="MobiDB-lite"/>
    </source>
</evidence>
<evidence type="ECO:0000313" key="3">
    <source>
        <dbReference type="EMBL" id="KAF2823249.1"/>
    </source>
</evidence>
<sequence length="476" mass="52493">MTGIFSTTFLLLSFQIASTYSQSNSTNFSSTLSYRFSLSSYEFSESSQPGPVSLSAYTGSSKSTPWVFDDPAIVSDTAPRQSWAKGTAHTTSQTSSAAPHATHQDIFSSKVLRPTANVPTSPSLSQQNTTFSLSGSVASEITVSTHIISKITHVTPNKTTSAQHYANETRIEKVPNSHVHSTNISSSTIGYLDRLGWFTSWSTCSNTTYATDYPIALRTISPECEYGIVIPTDDTDIWGNDIYVDRCLARWCMVSSFDAIVAYTGPMTEYNTIKLTWMDVEFEQAFKSTLTASDEVSEYVSLVYGDIHTSALIYPKFVWDYVTVSRPCCGRCAVRVDNLHLYYWPDQGAKSNTSSGSGLRDDADVPLSYVDENDFTFISPSVYIAFTSLYATDLCGTVGSHPVTYTMAFDSQEITSLTYSQYELTERPNCPNGAIVFDKTISRVMTWSDLQSDCETIELGITYNPAFPMGHIFSNG</sequence>
<name>A0A6A6ZRK7_9PLEO</name>
<dbReference type="EMBL" id="MU006232">
    <property type="protein sequence ID" value="KAF2823249.1"/>
    <property type="molecule type" value="Genomic_DNA"/>
</dbReference>
<evidence type="ECO:0000256" key="2">
    <source>
        <dbReference type="SAM" id="SignalP"/>
    </source>
</evidence>
<proteinExistence type="predicted"/>
<keyword evidence="4" id="KW-1185">Reference proteome</keyword>
<dbReference type="OrthoDB" id="3944128at2759"/>
<feature type="compositionally biased region" description="Low complexity" evidence="1">
    <location>
        <begin position="87"/>
        <end position="101"/>
    </location>
</feature>
<keyword evidence="2" id="KW-0732">Signal</keyword>